<dbReference type="PATRIC" id="fig|1352357.3.peg.1532"/>
<feature type="domain" description="Lipid/polyisoprenoid-binding YceI-like" evidence="1">
    <location>
        <begin position="27"/>
        <end position="178"/>
    </location>
</feature>
<dbReference type="AlphaFoldDB" id="T2SAC8"/>
<gene>
    <name evidence="2" type="ORF">HPSA50_1564</name>
</gene>
<dbReference type="Pfam" id="PF04264">
    <property type="entry name" value="YceI"/>
    <property type="match status" value="1"/>
</dbReference>
<dbReference type="EMBL" id="AVNI01000002">
    <property type="protein sequence ID" value="EQD89240.1"/>
    <property type="molecule type" value="Genomic_DNA"/>
</dbReference>
<proteinExistence type="predicted"/>
<dbReference type="Proteomes" id="UP000015816">
    <property type="component" value="Unassembled WGS sequence"/>
</dbReference>
<protein>
    <submittedName>
        <fullName evidence="2">YceI-like domain protein</fullName>
    </submittedName>
</protein>
<name>T2SAC8_HELPX</name>
<sequence length="185" mass="20352">MNEKMVLVSVLLAGFLQAVSLDLSSAKTTWTAFKTKAKTPVSGSFESITYKLGKSQDSLKTLLEGASASMDSLKVNLGDDTKNKNVKEAFFALFKNTNIKVTFRNVVEGDHAGSLTAYVRMNEKLVKVPMQYTVADSKIVIKGVLDLLNFGLKNELASLAKRCESFHEGLTWSQVEIQFESMIKG</sequence>
<reference evidence="2 3" key="1">
    <citation type="journal article" date="2013" name="Genome Announc.">
        <title>Genome Sequences of Three hpAfrica2 Strains of Helicobacter pylori.</title>
        <authorList>
            <person name="Duncan S.S."/>
            <person name="Bertoli M.T."/>
            <person name="Kersulyte D."/>
            <person name="Valk P.L."/>
            <person name="Tamma S."/>
            <person name="Segal I."/>
            <person name="McClain M.S."/>
            <person name="Cover T.L."/>
            <person name="Berg D.E."/>
        </authorList>
    </citation>
    <scope>NUCLEOTIDE SEQUENCE [LARGE SCALE GENOMIC DNA]</scope>
    <source>
        <strain evidence="2 3">SouthAfrica50</strain>
    </source>
</reference>
<evidence type="ECO:0000313" key="3">
    <source>
        <dbReference type="Proteomes" id="UP000015816"/>
    </source>
</evidence>
<dbReference type="InterPro" id="IPR007372">
    <property type="entry name" value="Lipid/polyisoprenoid-bd_YceI"/>
</dbReference>
<comment type="caution">
    <text evidence="2">The sequence shown here is derived from an EMBL/GenBank/DDBJ whole genome shotgun (WGS) entry which is preliminary data.</text>
</comment>
<evidence type="ECO:0000259" key="1">
    <source>
        <dbReference type="Pfam" id="PF04264"/>
    </source>
</evidence>
<organism evidence="2 3">
    <name type="scientific">Helicobacter pylori SouthAfrica50</name>
    <dbReference type="NCBI Taxonomy" id="1352357"/>
    <lineage>
        <taxon>Bacteria</taxon>
        <taxon>Pseudomonadati</taxon>
        <taxon>Campylobacterota</taxon>
        <taxon>Epsilonproteobacteria</taxon>
        <taxon>Campylobacterales</taxon>
        <taxon>Helicobacteraceae</taxon>
        <taxon>Helicobacter</taxon>
    </lineage>
</organism>
<accession>T2SAC8</accession>
<evidence type="ECO:0000313" key="2">
    <source>
        <dbReference type="EMBL" id="EQD89240.1"/>
    </source>
</evidence>